<dbReference type="GO" id="GO:0070681">
    <property type="term" value="P:glutaminyl-tRNAGln biosynthesis via transamidation"/>
    <property type="evidence" value="ECO:0007669"/>
    <property type="project" value="TreeGrafter"/>
</dbReference>
<dbReference type="FunFam" id="1.10.10.410:FF:000001">
    <property type="entry name" value="Aspartyl/glutamyl-tRNA(Asn/Gln) amidotransferase subunit B"/>
    <property type="match status" value="1"/>
</dbReference>
<keyword evidence="9" id="KW-0808">Transferase</keyword>
<accession>A0A7J4MUR4</accession>
<keyword evidence="2" id="KW-0436">Ligase</keyword>
<protein>
    <recommendedName>
        <fullName evidence="1">Aspartyl/glutamyl-tRNA(Asn/Gln) amidotransferase subunit B</fullName>
    </recommendedName>
</protein>
<comment type="catalytic activity">
    <reaction evidence="6">
        <text>L-aspartyl-tRNA(Asn) + L-glutamine + ATP + H2O = L-asparaginyl-tRNA(Asn) + L-glutamate + ADP + phosphate + 2 H(+)</text>
        <dbReference type="Rhea" id="RHEA:14513"/>
        <dbReference type="Rhea" id="RHEA-COMP:9674"/>
        <dbReference type="Rhea" id="RHEA-COMP:9677"/>
        <dbReference type="ChEBI" id="CHEBI:15377"/>
        <dbReference type="ChEBI" id="CHEBI:15378"/>
        <dbReference type="ChEBI" id="CHEBI:29985"/>
        <dbReference type="ChEBI" id="CHEBI:30616"/>
        <dbReference type="ChEBI" id="CHEBI:43474"/>
        <dbReference type="ChEBI" id="CHEBI:58359"/>
        <dbReference type="ChEBI" id="CHEBI:78515"/>
        <dbReference type="ChEBI" id="CHEBI:78516"/>
        <dbReference type="ChEBI" id="CHEBI:456216"/>
    </reaction>
</comment>
<dbReference type="InterPro" id="IPR018027">
    <property type="entry name" value="Asn/Gln_amidotransferase"/>
</dbReference>
<dbReference type="SUPFAM" id="SSF89095">
    <property type="entry name" value="GatB/YqeY motif"/>
    <property type="match status" value="1"/>
</dbReference>
<dbReference type="AlphaFoldDB" id="A0A7J4MUR4"/>
<gene>
    <name evidence="9" type="ORF">HA285_02620</name>
</gene>
<evidence type="ECO:0000256" key="7">
    <source>
        <dbReference type="ARBA" id="ARBA00047913"/>
    </source>
</evidence>
<dbReference type="GO" id="GO:0006412">
    <property type="term" value="P:translation"/>
    <property type="evidence" value="ECO:0007669"/>
    <property type="project" value="UniProtKB-KW"/>
</dbReference>
<dbReference type="InterPro" id="IPR023168">
    <property type="entry name" value="GatB_Yqey_C_2"/>
</dbReference>
<feature type="non-terminal residue" evidence="9">
    <location>
        <position position="1"/>
    </location>
</feature>
<keyword evidence="3" id="KW-0547">Nucleotide-binding</keyword>
<dbReference type="PANTHER" id="PTHR11659">
    <property type="entry name" value="GLUTAMYL-TRNA GLN AMIDOTRANSFERASE SUBUNIT B MITOCHONDRIAL AND PROKARYOTIC PET112-RELATED"/>
    <property type="match status" value="1"/>
</dbReference>
<feature type="domain" description="Asn/Gln amidotransferase" evidence="8">
    <location>
        <begin position="11"/>
        <end position="157"/>
    </location>
</feature>
<evidence type="ECO:0000256" key="3">
    <source>
        <dbReference type="ARBA" id="ARBA00022741"/>
    </source>
</evidence>
<dbReference type="Pfam" id="PF02637">
    <property type="entry name" value="GatB_Yqey"/>
    <property type="match status" value="1"/>
</dbReference>
<evidence type="ECO:0000256" key="2">
    <source>
        <dbReference type="ARBA" id="ARBA00022598"/>
    </source>
</evidence>
<dbReference type="SMART" id="SM00845">
    <property type="entry name" value="GatB_Yqey"/>
    <property type="match status" value="1"/>
</dbReference>
<dbReference type="GO" id="GO:0016740">
    <property type="term" value="F:transferase activity"/>
    <property type="evidence" value="ECO:0007669"/>
    <property type="project" value="UniProtKB-KW"/>
</dbReference>
<reference evidence="10" key="1">
    <citation type="journal article" date="2020" name="bioRxiv">
        <title>A rank-normalized archaeal taxonomy based on genome phylogeny resolves widespread incomplete and uneven classifications.</title>
        <authorList>
            <person name="Rinke C."/>
            <person name="Chuvochina M."/>
            <person name="Mussig A.J."/>
            <person name="Chaumeil P.-A."/>
            <person name="Waite D.W."/>
            <person name="Whitman W.B."/>
            <person name="Parks D.H."/>
            <person name="Hugenholtz P."/>
        </authorList>
    </citation>
    <scope>NUCLEOTIDE SEQUENCE [LARGE SCALE GENOMIC DNA]</scope>
</reference>
<evidence type="ECO:0000313" key="9">
    <source>
        <dbReference type="EMBL" id="HIH64479.1"/>
    </source>
</evidence>
<dbReference type="GO" id="GO:0050567">
    <property type="term" value="F:glutaminyl-tRNA synthase (glutamine-hydrolyzing) activity"/>
    <property type="evidence" value="ECO:0007669"/>
    <property type="project" value="TreeGrafter"/>
</dbReference>
<proteinExistence type="predicted"/>
<comment type="caution">
    <text evidence="9">The sequence shown here is derived from an EMBL/GenBank/DDBJ whole genome shotgun (WGS) entry which is preliminary data.</text>
</comment>
<evidence type="ECO:0000313" key="10">
    <source>
        <dbReference type="Proteomes" id="UP000538031"/>
    </source>
</evidence>
<dbReference type="InterPro" id="IPR017959">
    <property type="entry name" value="Asn/Gln-tRNA_amidoTrfase_suB/E"/>
</dbReference>
<keyword evidence="4" id="KW-0067">ATP-binding</keyword>
<sequence length="157" mass="17660">RVLTSELELADAFEEVAGSIDPEFAALWMRDELKRVLYYNKISFAESMITPEDIIELLAMIRKKEITSKAAKKIIEEMPLNKKGPREIATEMGLIGIIDESEVIGAVEQAIRENPGAVEDYHAGKEAAINFLVGQVMRMTRGKAEPERTVELIKERI</sequence>
<organism evidence="9 10">
    <name type="scientific">Methanothermobacter thermautotrophicus</name>
    <name type="common">Methanobacterium thermoformicicum</name>
    <dbReference type="NCBI Taxonomy" id="145262"/>
    <lineage>
        <taxon>Archaea</taxon>
        <taxon>Methanobacteriati</taxon>
        <taxon>Methanobacteriota</taxon>
        <taxon>Methanomada group</taxon>
        <taxon>Methanobacteria</taxon>
        <taxon>Methanobacteriales</taxon>
        <taxon>Methanobacteriaceae</taxon>
        <taxon>Methanothermobacter</taxon>
    </lineage>
</organism>
<evidence type="ECO:0000256" key="5">
    <source>
        <dbReference type="ARBA" id="ARBA00022917"/>
    </source>
</evidence>
<evidence type="ECO:0000256" key="1">
    <source>
        <dbReference type="ARBA" id="ARBA00016923"/>
    </source>
</evidence>
<evidence type="ECO:0000256" key="4">
    <source>
        <dbReference type="ARBA" id="ARBA00022840"/>
    </source>
</evidence>
<comment type="catalytic activity">
    <reaction evidence="7">
        <text>L-glutamyl-tRNA(Gln) + L-glutamine + ATP + H2O = L-glutaminyl-tRNA(Gln) + L-glutamate + ADP + phosphate + H(+)</text>
        <dbReference type="Rhea" id="RHEA:17521"/>
        <dbReference type="Rhea" id="RHEA-COMP:9681"/>
        <dbReference type="Rhea" id="RHEA-COMP:9684"/>
        <dbReference type="ChEBI" id="CHEBI:15377"/>
        <dbReference type="ChEBI" id="CHEBI:15378"/>
        <dbReference type="ChEBI" id="CHEBI:29985"/>
        <dbReference type="ChEBI" id="CHEBI:30616"/>
        <dbReference type="ChEBI" id="CHEBI:43474"/>
        <dbReference type="ChEBI" id="CHEBI:58359"/>
        <dbReference type="ChEBI" id="CHEBI:78520"/>
        <dbReference type="ChEBI" id="CHEBI:78521"/>
        <dbReference type="ChEBI" id="CHEBI:456216"/>
    </reaction>
</comment>
<dbReference type="InterPro" id="IPR003789">
    <property type="entry name" value="Asn/Gln_tRNA_amidoTrase-B-like"/>
</dbReference>
<dbReference type="GO" id="GO:0005524">
    <property type="term" value="F:ATP binding"/>
    <property type="evidence" value="ECO:0007669"/>
    <property type="project" value="UniProtKB-KW"/>
</dbReference>
<dbReference type="Proteomes" id="UP000538031">
    <property type="component" value="Unassembled WGS sequence"/>
</dbReference>
<keyword evidence="5" id="KW-0648">Protein biosynthesis</keyword>
<evidence type="ECO:0000259" key="8">
    <source>
        <dbReference type="SMART" id="SM00845"/>
    </source>
</evidence>
<dbReference type="PANTHER" id="PTHR11659:SF0">
    <property type="entry name" value="GLUTAMYL-TRNA(GLN) AMIDOTRANSFERASE SUBUNIT B, MITOCHONDRIAL"/>
    <property type="match status" value="1"/>
</dbReference>
<evidence type="ECO:0000256" key="6">
    <source>
        <dbReference type="ARBA" id="ARBA00047380"/>
    </source>
</evidence>
<name>A0A7J4MUR4_METTF</name>
<dbReference type="Gene3D" id="1.10.10.410">
    <property type="match status" value="1"/>
</dbReference>
<dbReference type="EMBL" id="DUHT01000027">
    <property type="protein sequence ID" value="HIH64479.1"/>
    <property type="molecule type" value="Genomic_DNA"/>
</dbReference>